<dbReference type="RefSeq" id="WP_051881884.1">
    <property type="nucleotide sequence ID" value="NZ_JAODPJ010000006.1"/>
</dbReference>
<name>A0A086A8Q3_9FLAO</name>
<organism evidence="1 2">
    <name type="scientific">Chryseobacterium soli</name>
    <dbReference type="NCBI Taxonomy" id="445961"/>
    <lineage>
        <taxon>Bacteria</taxon>
        <taxon>Pseudomonadati</taxon>
        <taxon>Bacteroidota</taxon>
        <taxon>Flavobacteriia</taxon>
        <taxon>Flavobacteriales</taxon>
        <taxon>Weeksellaceae</taxon>
        <taxon>Chryseobacterium group</taxon>
        <taxon>Chryseobacterium</taxon>
    </lineage>
</organism>
<gene>
    <name evidence="1" type="ORF">IW15_09890</name>
</gene>
<dbReference type="eggNOG" id="ENOG5030EKM">
    <property type="taxonomic scope" value="Bacteria"/>
</dbReference>
<comment type="caution">
    <text evidence="1">The sequence shown here is derived from an EMBL/GenBank/DDBJ whole genome shotgun (WGS) entry which is preliminary data.</text>
</comment>
<evidence type="ECO:0008006" key="3">
    <source>
        <dbReference type="Google" id="ProtNLM"/>
    </source>
</evidence>
<dbReference type="AlphaFoldDB" id="A0A086A8Q3"/>
<dbReference type="STRING" id="445961.IW15_09890"/>
<sequence length="316" mass="36634">MIKKAITIIISFFLLSCQEQKKEEKAENKEYSNNINRALPALFDKKYFHGYQLSPDSDYPIYSHTDKNVGELTISFINKDIDKQKEWLQFDFNNNLEPGDDPDDKYFDNLNKVIKTKLEPNLNTYEIIAEHIPAKYLESKTLDYIYPYTKTYYLYNKEKKSWDFIKEKIISDGANEKNITKLTELNAMITISSTKNALLNKDSLKQIKDTTLFVNSSQGESVKLLINTKTNDSIFESEIFGETGKSTYKFVFNKFLKKAECTTYRYTEPISVNSNPKIKSEKKENLLSSKVSSTRLTNIFNSYLKAFIHANISNGK</sequence>
<proteinExistence type="predicted"/>
<evidence type="ECO:0000313" key="1">
    <source>
        <dbReference type="EMBL" id="KFF13067.1"/>
    </source>
</evidence>
<reference evidence="1 2" key="1">
    <citation type="submission" date="2014-07" db="EMBL/GenBank/DDBJ databases">
        <title>Genome of Chryseobacterium soli DSM 19298.</title>
        <authorList>
            <person name="Stropko S.J."/>
            <person name="Pipes S.E."/>
            <person name="Newman J."/>
        </authorList>
    </citation>
    <scope>NUCLEOTIDE SEQUENCE [LARGE SCALE GENOMIC DNA]</scope>
    <source>
        <strain evidence="1 2">DSM 19298</strain>
    </source>
</reference>
<evidence type="ECO:0000313" key="2">
    <source>
        <dbReference type="Proteomes" id="UP000028705"/>
    </source>
</evidence>
<keyword evidence="2" id="KW-1185">Reference proteome</keyword>
<dbReference type="PROSITE" id="PS51257">
    <property type="entry name" value="PROKAR_LIPOPROTEIN"/>
    <property type="match status" value="1"/>
</dbReference>
<accession>A0A086A8Q3</accession>
<protein>
    <recommendedName>
        <fullName evidence="3">Lipoprotein</fullName>
    </recommendedName>
</protein>
<dbReference type="Proteomes" id="UP000028705">
    <property type="component" value="Unassembled WGS sequence"/>
</dbReference>
<dbReference type="OrthoDB" id="1268816at2"/>
<dbReference type="EMBL" id="JPRH01000003">
    <property type="protein sequence ID" value="KFF13067.1"/>
    <property type="molecule type" value="Genomic_DNA"/>
</dbReference>